<keyword evidence="1" id="KW-0812">Transmembrane</keyword>
<name>A0A507DIP5_9FUNG</name>
<dbReference type="EMBL" id="QEAM01000004">
    <property type="protein sequence ID" value="TPX51474.1"/>
    <property type="molecule type" value="Genomic_DNA"/>
</dbReference>
<protein>
    <submittedName>
        <fullName evidence="3">Uncharacterized protein</fullName>
    </submittedName>
</protein>
<keyword evidence="2" id="KW-0732">Signal</keyword>
<dbReference type="VEuPathDB" id="FungiDB:SeMB42_g00706"/>
<reference evidence="3 4" key="1">
    <citation type="journal article" date="2019" name="Sci. Rep.">
        <title>Comparative genomics of chytrid fungi reveal insights into the obligate biotrophic and pathogenic lifestyle of Synchytrium endobioticum.</title>
        <authorList>
            <person name="van de Vossenberg B.T.L.H."/>
            <person name="Warris S."/>
            <person name="Nguyen H.D.T."/>
            <person name="van Gent-Pelzer M.P.E."/>
            <person name="Joly D.L."/>
            <person name="van de Geest H.C."/>
            <person name="Bonants P.J.M."/>
            <person name="Smith D.S."/>
            <person name="Levesque C.A."/>
            <person name="van der Lee T.A.J."/>
        </authorList>
    </citation>
    <scope>NUCLEOTIDE SEQUENCE [LARGE SCALE GENOMIC DNA]</scope>
    <source>
        <strain evidence="3 4">LEV6574</strain>
    </source>
</reference>
<comment type="caution">
    <text evidence="3">The sequence shown here is derived from an EMBL/GenBank/DDBJ whole genome shotgun (WGS) entry which is preliminary data.</text>
</comment>
<evidence type="ECO:0000313" key="3">
    <source>
        <dbReference type="EMBL" id="TPX51474.1"/>
    </source>
</evidence>
<feature type="transmembrane region" description="Helical" evidence="1">
    <location>
        <begin position="179"/>
        <end position="198"/>
    </location>
</feature>
<feature type="signal peptide" evidence="2">
    <location>
        <begin position="1"/>
        <end position="20"/>
    </location>
</feature>
<feature type="transmembrane region" description="Helical" evidence="1">
    <location>
        <begin position="153"/>
        <end position="172"/>
    </location>
</feature>
<sequence length="365" mass="38397">MHSSALTVAVATVALCVSHAAVANGLSSHHDETAHGAAGSKWNSLVGNEYSYSRGDASAALSSAAIPNGPHQNALTTGGYDEYQGTFISQLAQTPLVSFLQLANPASKNLVFTRRGGVYHRRHHLVRRAVTKVDGTESTPATQDTPKLSPVQWGGIFTVSLAFLAFFGVAVMAGKVKNLIAQIVAYCLGFIGLIGVSFSLKKVASFFCSGLCGLSNVAGAGIASLSSRRRPSDTRAAEAQAYQFSSPRSITVRQTPRSADVRTITSGVSCQNGANTLDLVPESQPAECSKIVTASDDIRRMSSVRQFSQGGGSVRGSNGVVAGLFSTNAEDSFHSRHKESGSRQRVAARPQGHIVPAGYLRVDQM</sequence>
<proteinExistence type="predicted"/>
<feature type="transmembrane region" description="Helical" evidence="1">
    <location>
        <begin position="204"/>
        <end position="225"/>
    </location>
</feature>
<evidence type="ECO:0000256" key="1">
    <source>
        <dbReference type="SAM" id="Phobius"/>
    </source>
</evidence>
<organism evidence="3 4">
    <name type="scientific">Synchytrium endobioticum</name>
    <dbReference type="NCBI Taxonomy" id="286115"/>
    <lineage>
        <taxon>Eukaryota</taxon>
        <taxon>Fungi</taxon>
        <taxon>Fungi incertae sedis</taxon>
        <taxon>Chytridiomycota</taxon>
        <taxon>Chytridiomycota incertae sedis</taxon>
        <taxon>Chytridiomycetes</taxon>
        <taxon>Synchytriales</taxon>
        <taxon>Synchytriaceae</taxon>
        <taxon>Synchytrium</taxon>
    </lineage>
</organism>
<accession>A0A507DIP5</accession>
<feature type="chain" id="PRO_5021255586" evidence="2">
    <location>
        <begin position="21"/>
        <end position="365"/>
    </location>
</feature>
<dbReference type="Proteomes" id="UP000320475">
    <property type="component" value="Unassembled WGS sequence"/>
</dbReference>
<evidence type="ECO:0000256" key="2">
    <source>
        <dbReference type="SAM" id="SignalP"/>
    </source>
</evidence>
<evidence type="ECO:0000313" key="4">
    <source>
        <dbReference type="Proteomes" id="UP000320475"/>
    </source>
</evidence>
<gene>
    <name evidence="3" type="ORF">SeLEV6574_g00251</name>
</gene>
<keyword evidence="1" id="KW-1133">Transmembrane helix</keyword>
<dbReference type="AlphaFoldDB" id="A0A507DIP5"/>
<keyword evidence="1" id="KW-0472">Membrane</keyword>